<evidence type="ECO:0000313" key="3">
    <source>
        <dbReference type="Proteomes" id="UP000267029"/>
    </source>
</evidence>
<gene>
    <name evidence="2" type="ORF">MCOS_LOCUS3620</name>
</gene>
<keyword evidence="3" id="KW-1185">Reference proteome</keyword>
<accession>A0A0R3U9M1</accession>
<dbReference type="EMBL" id="UXSR01000886">
    <property type="protein sequence ID" value="VDD77617.1"/>
    <property type="molecule type" value="Genomic_DNA"/>
</dbReference>
<dbReference type="AlphaFoldDB" id="A0A0R3U9M1"/>
<evidence type="ECO:0000256" key="1">
    <source>
        <dbReference type="SAM" id="MobiDB-lite"/>
    </source>
</evidence>
<dbReference type="Proteomes" id="UP000267029">
    <property type="component" value="Unassembled WGS sequence"/>
</dbReference>
<sequence>MDEHSRSPVANKDKRGSRLQEKQKPKPTPASTTIVFFSLLAILESNAQRRRNYTVAAINGRPVLLKLDAALDVLSS</sequence>
<evidence type="ECO:0000313" key="4">
    <source>
        <dbReference type="WBParaSite" id="MCOS_0000361901-mRNA-1"/>
    </source>
</evidence>
<protein>
    <submittedName>
        <fullName evidence="2 4">Uncharacterized protein</fullName>
    </submittedName>
</protein>
<name>A0A0R3U9M1_MESCO</name>
<organism evidence="4">
    <name type="scientific">Mesocestoides corti</name>
    <name type="common">Flatworm</name>
    <dbReference type="NCBI Taxonomy" id="53468"/>
    <lineage>
        <taxon>Eukaryota</taxon>
        <taxon>Metazoa</taxon>
        <taxon>Spiralia</taxon>
        <taxon>Lophotrochozoa</taxon>
        <taxon>Platyhelminthes</taxon>
        <taxon>Cestoda</taxon>
        <taxon>Eucestoda</taxon>
        <taxon>Cyclophyllidea</taxon>
        <taxon>Mesocestoididae</taxon>
        <taxon>Mesocestoides</taxon>
    </lineage>
</organism>
<reference evidence="4" key="1">
    <citation type="submission" date="2017-02" db="UniProtKB">
        <authorList>
            <consortium name="WormBaseParasite"/>
        </authorList>
    </citation>
    <scope>IDENTIFICATION</scope>
</reference>
<proteinExistence type="predicted"/>
<reference evidence="2 3" key="2">
    <citation type="submission" date="2018-10" db="EMBL/GenBank/DDBJ databases">
        <authorList>
            <consortium name="Pathogen Informatics"/>
        </authorList>
    </citation>
    <scope>NUCLEOTIDE SEQUENCE [LARGE SCALE GENOMIC DNA]</scope>
</reference>
<dbReference type="WBParaSite" id="MCOS_0000361901-mRNA-1">
    <property type="protein sequence ID" value="MCOS_0000361901-mRNA-1"/>
    <property type="gene ID" value="MCOS_0000361901"/>
</dbReference>
<evidence type="ECO:0000313" key="2">
    <source>
        <dbReference type="EMBL" id="VDD77617.1"/>
    </source>
</evidence>
<feature type="compositionally biased region" description="Basic and acidic residues" evidence="1">
    <location>
        <begin position="1"/>
        <end position="24"/>
    </location>
</feature>
<feature type="region of interest" description="Disordered" evidence="1">
    <location>
        <begin position="1"/>
        <end position="30"/>
    </location>
</feature>